<organism evidence="5">
    <name type="scientific">uncultured Caudovirales phage</name>
    <dbReference type="NCBI Taxonomy" id="2100421"/>
    <lineage>
        <taxon>Viruses</taxon>
        <taxon>Duplodnaviria</taxon>
        <taxon>Heunggongvirae</taxon>
        <taxon>Uroviricota</taxon>
        <taxon>Caudoviricetes</taxon>
        <taxon>Peduoviridae</taxon>
        <taxon>Maltschvirus</taxon>
        <taxon>Maltschvirus maltsch</taxon>
    </lineage>
</organism>
<feature type="region of interest" description="Disordered" evidence="3">
    <location>
        <begin position="546"/>
        <end position="576"/>
    </location>
</feature>
<proteinExistence type="predicted"/>
<protein>
    <submittedName>
        <fullName evidence="5">Peptidase M23</fullName>
    </submittedName>
</protein>
<gene>
    <name evidence="5" type="ORF">UFOVP45_41</name>
</gene>
<dbReference type="CDD" id="cd12797">
    <property type="entry name" value="M23_peptidase"/>
    <property type="match status" value="1"/>
</dbReference>
<evidence type="ECO:0000256" key="3">
    <source>
        <dbReference type="SAM" id="MobiDB-lite"/>
    </source>
</evidence>
<feature type="compositionally biased region" description="Gly residues" evidence="3">
    <location>
        <begin position="765"/>
        <end position="776"/>
    </location>
</feature>
<dbReference type="Gene3D" id="2.70.70.10">
    <property type="entry name" value="Glucose Permease (Domain IIA)"/>
    <property type="match status" value="1"/>
</dbReference>
<dbReference type="InterPro" id="IPR050570">
    <property type="entry name" value="Cell_wall_metabolism_enzyme"/>
</dbReference>
<keyword evidence="1" id="KW-0929">Antimicrobial</keyword>
<name>A0A6J5KNJ6_9CAUD</name>
<evidence type="ECO:0000256" key="2">
    <source>
        <dbReference type="ARBA" id="ARBA00022638"/>
    </source>
</evidence>
<feature type="compositionally biased region" description="Low complexity" evidence="3">
    <location>
        <begin position="549"/>
        <end position="570"/>
    </location>
</feature>
<dbReference type="GO" id="GO:0031640">
    <property type="term" value="P:killing of cells of another organism"/>
    <property type="evidence" value="ECO:0007669"/>
    <property type="project" value="UniProtKB-KW"/>
</dbReference>
<evidence type="ECO:0000256" key="1">
    <source>
        <dbReference type="ARBA" id="ARBA00022529"/>
    </source>
</evidence>
<evidence type="ECO:0000313" key="5">
    <source>
        <dbReference type="EMBL" id="CAB4123858.1"/>
    </source>
</evidence>
<sequence>MDFEPTLKAVAGDLSRVIDQLNKWSKLNDQIVTSTGKIKKSIQNDGKLGNGSTKMMDGALASFSNMDRAQFRDTRNFLQNGLGMFRNNNTGAVMATAAIGNASKIMGGVSSMMPDLGATFSRASGYYNAMVASGTRMNRGTLETQVQSAIGKGNQTGIGSDMEAASYLLGRGMTAGTASFSQALRTTGGVSQFMGMSNQSAAAAVEGFGSGAGSSNLLKNFGIYTSNPVSGKESTPQQIISQIKGRLTMGRGKYTTADVNSSLRKGALGVTLQNSGLSQDQQSMVIQSLLGDATDSKTGAINFDSRKSLENASKKQGGNPMSAAMKVFGSQNKAMQNAEGAYQTGADAAAGALSALNDAAGALASTFLGMVHSAGGTLMGNSAGAGAISALGGVANIAQAGMTYKNMALGNGASGGSGANGMLSAMSKSSNKFVNSAGKKLSSIGDFIKGPEDFSGKTGGISRMGKLGAAGAAVLGGAQLVGDATSGKGWGTKQFSTDAGSTVGGVVGSIAGSFLDPFLGPFGTILGGMAGSAIGGAIGGLMGSGGTDQAAQNSATGTTAAGGATQSGQNIGNNGRLSLVPPVNGPLGDRFGATASYRTHPHRGQDWSVSEGTLVRACADGKVIATNTSGELGRMVQIQHDGGYITQYCHLSNNSIVGVGDAVKQGQQVASSGNTGTATTGAHLHLALMKGGAYLDPMAYMGAAGAAPAANPTPTPDANSAAGGQSGATSATSQPIAHSSSNAVVTGTSGVSGTSAGIASQINGGATGGTGGGGEGTDPEANPMQPSQGIGHHVNKKSSGSSNNVTINLTIAQASEGEARHFAKRVKDILEEDNRLMSIGRL</sequence>
<dbReference type="EMBL" id="LR796175">
    <property type="protein sequence ID" value="CAB4123858.1"/>
    <property type="molecule type" value="Genomic_DNA"/>
</dbReference>
<dbReference type="InterPro" id="IPR016047">
    <property type="entry name" value="M23ase_b-sheet_dom"/>
</dbReference>
<dbReference type="GO" id="GO:0004222">
    <property type="term" value="F:metalloendopeptidase activity"/>
    <property type="evidence" value="ECO:0007669"/>
    <property type="project" value="TreeGrafter"/>
</dbReference>
<feature type="region of interest" description="Disordered" evidence="3">
    <location>
        <begin position="706"/>
        <end position="744"/>
    </location>
</feature>
<dbReference type="SUPFAM" id="SSF51261">
    <property type="entry name" value="Duplicated hybrid motif"/>
    <property type="match status" value="1"/>
</dbReference>
<accession>A0A6J5KNJ6</accession>
<keyword evidence="2" id="KW-0081">Bacteriolytic enzyme</keyword>
<feature type="region of interest" description="Disordered" evidence="3">
    <location>
        <begin position="756"/>
        <end position="802"/>
    </location>
</feature>
<evidence type="ECO:0000259" key="4">
    <source>
        <dbReference type="Pfam" id="PF01551"/>
    </source>
</evidence>
<dbReference type="Pfam" id="PF01551">
    <property type="entry name" value="Peptidase_M23"/>
    <property type="match status" value="1"/>
</dbReference>
<dbReference type="PANTHER" id="PTHR21666">
    <property type="entry name" value="PEPTIDASE-RELATED"/>
    <property type="match status" value="1"/>
</dbReference>
<dbReference type="GO" id="GO:0042742">
    <property type="term" value="P:defense response to bacterium"/>
    <property type="evidence" value="ECO:0007669"/>
    <property type="project" value="UniProtKB-KW"/>
</dbReference>
<reference evidence="5" key="1">
    <citation type="submission" date="2020-04" db="EMBL/GenBank/DDBJ databases">
        <authorList>
            <person name="Chiriac C."/>
            <person name="Salcher M."/>
            <person name="Ghai R."/>
            <person name="Kavagutti S V."/>
        </authorList>
    </citation>
    <scope>NUCLEOTIDE SEQUENCE</scope>
</reference>
<dbReference type="PANTHER" id="PTHR21666:SF270">
    <property type="entry name" value="MUREIN HYDROLASE ACTIVATOR ENVC"/>
    <property type="match status" value="1"/>
</dbReference>
<dbReference type="InterPro" id="IPR011055">
    <property type="entry name" value="Dup_hybrid_motif"/>
</dbReference>
<feature type="domain" description="M23ase beta-sheet core" evidence="4">
    <location>
        <begin position="601"/>
        <end position="697"/>
    </location>
</feature>